<dbReference type="PANTHER" id="PTHR11659">
    <property type="entry name" value="GLUTAMYL-TRNA GLN AMIDOTRANSFERASE SUBUNIT B MITOCHONDRIAL AND PROKARYOTIC PET112-RELATED"/>
    <property type="match status" value="1"/>
</dbReference>
<dbReference type="GO" id="GO:0005524">
    <property type="term" value="F:ATP binding"/>
    <property type="evidence" value="ECO:0007669"/>
    <property type="project" value="UniProtKB-KW"/>
</dbReference>
<reference evidence="8" key="1">
    <citation type="submission" date="2016-10" db="EMBL/GenBank/DDBJ databases">
        <authorList>
            <person name="de Groot N.N."/>
        </authorList>
    </citation>
    <scope>NUCLEOTIDE SEQUENCE</scope>
</reference>
<dbReference type="Gene3D" id="1.10.10.410">
    <property type="match status" value="1"/>
</dbReference>
<dbReference type="InterPro" id="IPR003789">
    <property type="entry name" value="Asn/Gln_tRNA_amidoTrase-B-like"/>
</dbReference>
<proteinExistence type="predicted"/>
<evidence type="ECO:0000256" key="4">
    <source>
        <dbReference type="ARBA" id="ARBA00022917"/>
    </source>
</evidence>
<evidence type="ECO:0000256" key="3">
    <source>
        <dbReference type="ARBA" id="ARBA00022840"/>
    </source>
</evidence>
<keyword evidence="2" id="KW-0547">Nucleotide-binding</keyword>
<dbReference type="GO" id="GO:0070681">
    <property type="term" value="P:glutaminyl-tRNAGln biosynthesis via transamidation"/>
    <property type="evidence" value="ECO:0007669"/>
    <property type="project" value="TreeGrafter"/>
</dbReference>
<evidence type="ECO:0000256" key="6">
    <source>
        <dbReference type="ARBA" id="ARBA00047913"/>
    </source>
</evidence>
<evidence type="ECO:0000259" key="7">
    <source>
        <dbReference type="SMART" id="SM00845"/>
    </source>
</evidence>
<dbReference type="AlphaFoldDB" id="A0A1W1DH52"/>
<keyword evidence="3" id="KW-0067">ATP-binding</keyword>
<dbReference type="EC" id="6.3.5.7" evidence="8"/>
<dbReference type="FunFam" id="1.10.10.410:FF:000001">
    <property type="entry name" value="Aspartyl/glutamyl-tRNA(Asn/Gln) amidotransferase subunit B"/>
    <property type="match status" value="1"/>
</dbReference>
<dbReference type="Pfam" id="PF02637">
    <property type="entry name" value="GatB_Yqey"/>
    <property type="match status" value="1"/>
</dbReference>
<dbReference type="GO" id="GO:0006412">
    <property type="term" value="P:translation"/>
    <property type="evidence" value="ECO:0007669"/>
    <property type="project" value="UniProtKB-KW"/>
</dbReference>
<dbReference type="SMART" id="SM00845">
    <property type="entry name" value="GatB_Yqey"/>
    <property type="match status" value="1"/>
</dbReference>
<protein>
    <submittedName>
        <fullName evidence="8">Aspartyl-tRNA(Asn) amidotransferase subunit B @ Glutamyl-tRNA(Gln) amidotransferase subunit B</fullName>
        <ecNumber evidence="8">6.3.5.6</ecNumber>
        <ecNumber evidence="8">6.3.5.7</ecNumber>
    </submittedName>
</protein>
<sequence>MSLLVNRIGDDTISGKIAKDVFKAMWNGEGNADEVIEAKGLKQITDTGAIEAIVDEVIANNTPQVEQFKSGNEKILGFFVGQIMKATGGKANPKQVNELLRSKLS</sequence>
<dbReference type="InterPro" id="IPR017959">
    <property type="entry name" value="Asn/Gln-tRNA_amidoTrfase_suB/E"/>
</dbReference>
<dbReference type="GO" id="GO:0016740">
    <property type="term" value="F:transferase activity"/>
    <property type="evidence" value="ECO:0007669"/>
    <property type="project" value="UniProtKB-KW"/>
</dbReference>
<dbReference type="SUPFAM" id="SSF89095">
    <property type="entry name" value="GatB/YqeY motif"/>
    <property type="match status" value="1"/>
</dbReference>
<evidence type="ECO:0000256" key="5">
    <source>
        <dbReference type="ARBA" id="ARBA00047380"/>
    </source>
</evidence>
<evidence type="ECO:0000256" key="2">
    <source>
        <dbReference type="ARBA" id="ARBA00022741"/>
    </source>
</evidence>
<keyword evidence="4" id="KW-0648">Protein biosynthesis</keyword>
<dbReference type="EMBL" id="FPHU01000099">
    <property type="protein sequence ID" value="SFV80635.1"/>
    <property type="molecule type" value="Genomic_DNA"/>
</dbReference>
<gene>
    <name evidence="8" type="ORF">MNB_SUP05-13-403</name>
</gene>
<feature type="domain" description="Asn/Gln amidotransferase" evidence="7">
    <location>
        <begin position="1"/>
        <end position="104"/>
    </location>
</feature>
<keyword evidence="8" id="KW-0808">Transferase</keyword>
<dbReference type="EC" id="6.3.5.6" evidence="8"/>
<keyword evidence="1 8" id="KW-0436">Ligase</keyword>
<organism evidence="8">
    <name type="scientific">hydrothermal vent metagenome</name>
    <dbReference type="NCBI Taxonomy" id="652676"/>
    <lineage>
        <taxon>unclassified sequences</taxon>
        <taxon>metagenomes</taxon>
        <taxon>ecological metagenomes</taxon>
    </lineage>
</organism>
<name>A0A1W1DH52_9ZZZZ</name>
<evidence type="ECO:0000313" key="8">
    <source>
        <dbReference type="EMBL" id="SFV80635.1"/>
    </source>
</evidence>
<accession>A0A1W1DH52</accession>
<dbReference type="PANTHER" id="PTHR11659:SF0">
    <property type="entry name" value="GLUTAMYL-TRNA(GLN) AMIDOTRANSFERASE SUBUNIT B, MITOCHONDRIAL"/>
    <property type="match status" value="1"/>
</dbReference>
<dbReference type="InterPro" id="IPR023168">
    <property type="entry name" value="GatB_Yqey_C_2"/>
</dbReference>
<comment type="catalytic activity">
    <reaction evidence="6">
        <text>L-glutamyl-tRNA(Gln) + L-glutamine + ATP + H2O = L-glutaminyl-tRNA(Gln) + L-glutamate + ADP + phosphate + H(+)</text>
        <dbReference type="Rhea" id="RHEA:17521"/>
        <dbReference type="Rhea" id="RHEA-COMP:9681"/>
        <dbReference type="Rhea" id="RHEA-COMP:9684"/>
        <dbReference type="ChEBI" id="CHEBI:15377"/>
        <dbReference type="ChEBI" id="CHEBI:15378"/>
        <dbReference type="ChEBI" id="CHEBI:29985"/>
        <dbReference type="ChEBI" id="CHEBI:30616"/>
        <dbReference type="ChEBI" id="CHEBI:43474"/>
        <dbReference type="ChEBI" id="CHEBI:58359"/>
        <dbReference type="ChEBI" id="CHEBI:78520"/>
        <dbReference type="ChEBI" id="CHEBI:78521"/>
        <dbReference type="ChEBI" id="CHEBI:456216"/>
    </reaction>
</comment>
<dbReference type="GO" id="GO:0050567">
    <property type="term" value="F:glutaminyl-tRNA synthase (glutamine-hydrolyzing) activity"/>
    <property type="evidence" value="ECO:0007669"/>
    <property type="project" value="UniProtKB-EC"/>
</dbReference>
<dbReference type="GO" id="GO:0050566">
    <property type="term" value="F:asparaginyl-tRNA synthase (glutamine-hydrolyzing) activity"/>
    <property type="evidence" value="ECO:0007669"/>
    <property type="project" value="UniProtKB-EC"/>
</dbReference>
<comment type="catalytic activity">
    <reaction evidence="5">
        <text>L-aspartyl-tRNA(Asn) + L-glutamine + ATP + H2O = L-asparaginyl-tRNA(Asn) + L-glutamate + ADP + phosphate + 2 H(+)</text>
        <dbReference type="Rhea" id="RHEA:14513"/>
        <dbReference type="Rhea" id="RHEA-COMP:9674"/>
        <dbReference type="Rhea" id="RHEA-COMP:9677"/>
        <dbReference type="ChEBI" id="CHEBI:15377"/>
        <dbReference type="ChEBI" id="CHEBI:15378"/>
        <dbReference type="ChEBI" id="CHEBI:29985"/>
        <dbReference type="ChEBI" id="CHEBI:30616"/>
        <dbReference type="ChEBI" id="CHEBI:43474"/>
        <dbReference type="ChEBI" id="CHEBI:58359"/>
        <dbReference type="ChEBI" id="CHEBI:78515"/>
        <dbReference type="ChEBI" id="CHEBI:78516"/>
        <dbReference type="ChEBI" id="CHEBI:456216"/>
    </reaction>
</comment>
<dbReference type="InterPro" id="IPR018027">
    <property type="entry name" value="Asn/Gln_amidotransferase"/>
</dbReference>
<evidence type="ECO:0000256" key="1">
    <source>
        <dbReference type="ARBA" id="ARBA00022598"/>
    </source>
</evidence>